<proteinExistence type="predicted"/>
<protein>
    <submittedName>
        <fullName evidence="2">Uncharacterized protein</fullName>
    </submittedName>
</protein>
<feature type="compositionally biased region" description="Basic and acidic residues" evidence="1">
    <location>
        <begin position="110"/>
        <end position="126"/>
    </location>
</feature>
<sequence>MAGFYFSRVPKLKIRSGRVVDNQEDISPQPSVPRTMSVLEVVVLQASEAIADVSSTVLSASRIVVGVFAVLPPKEFPFSSEDIRRLGKRRMVADEDGELDMPRRGTQGDGDARNSRKAKRGPEAHS</sequence>
<dbReference type="Proteomes" id="UP001604277">
    <property type="component" value="Unassembled WGS sequence"/>
</dbReference>
<accession>A0ABD1W8A3</accession>
<feature type="region of interest" description="Disordered" evidence="1">
    <location>
        <begin position="89"/>
        <end position="126"/>
    </location>
</feature>
<gene>
    <name evidence="2" type="ORF">Fot_14958</name>
</gene>
<reference evidence="3" key="1">
    <citation type="submission" date="2024-07" db="EMBL/GenBank/DDBJ databases">
        <title>Two chromosome-level genome assemblies of Korean endemic species Abeliophyllum distichum and Forsythia ovata (Oleaceae).</title>
        <authorList>
            <person name="Jang H."/>
        </authorList>
    </citation>
    <scope>NUCLEOTIDE SEQUENCE [LARGE SCALE GENOMIC DNA]</scope>
</reference>
<name>A0ABD1W8A3_9LAMI</name>
<keyword evidence="3" id="KW-1185">Reference proteome</keyword>
<evidence type="ECO:0000256" key="1">
    <source>
        <dbReference type="SAM" id="MobiDB-lite"/>
    </source>
</evidence>
<evidence type="ECO:0000313" key="3">
    <source>
        <dbReference type="Proteomes" id="UP001604277"/>
    </source>
</evidence>
<organism evidence="2 3">
    <name type="scientific">Forsythia ovata</name>
    <dbReference type="NCBI Taxonomy" id="205694"/>
    <lineage>
        <taxon>Eukaryota</taxon>
        <taxon>Viridiplantae</taxon>
        <taxon>Streptophyta</taxon>
        <taxon>Embryophyta</taxon>
        <taxon>Tracheophyta</taxon>
        <taxon>Spermatophyta</taxon>
        <taxon>Magnoliopsida</taxon>
        <taxon>eudicotyledons</taxon>
        <taxon>Gunneridae</taxon>
        <taxon>Pentapetalae</taxon>
        <taxon>asterids</taxon>
        <taxon>lamiids</taxon>
        <taxon>Lamiales</taxon>
        <taxon>Oleaceae</taxon>
        <taxon>Forsythieae</taxon>
        <taxon>Forsythia</taxon>
    </lineage>
</organism>
<evidence type="ECO:0000313" key="2">
    <source>
        <dbReference type="EMBL" id="KAL2545725.1"/>
    </source>
</evidence>
<comment type="caution">
    <text evidence="2">The sequence shown here is derived from an EMBL/GenBank/DDBJ whole genome shotgun (WGS) entry which is preliminary data.</text>
</comment>
<dbReference type="EMBL" id="JBFOLJ010000004">
    <property type="protein sequence ID" value="KAL2545725.1"/>
    <property type="molecule type" value="Genomic_DNA"/>
</dbReference>
<dbReference type="AlphaFoldDB" id="A0ABD1W8A3"/>